<organism evidence="2 3">
    <name type="scientific">Heterodera schachtii</name>
    <name type="common">Sugarbeet cyst nematode worm</name>
    <name type="synonym">Tylenchus schachtii</name>
    <dbReference type="NCBI Taxonomy" id="97005"/>
    <lineage>
        <taxon>Eukaryota</taxon>
        <taxon>Metazoa</taxon>
        <taxon>Ecdysozoa</taxon>
        <taxon>Nematoda</taxon>
        <taxon>Chromadorea</taxon>
        <taxon>Rhabditida</taxon>
        <taxon>Tylenchina</taxon>
        <taxon>Tylenchomorpha</taxon>
        <taxon>Tylenchoidea</taxon>
        <taxon>Heteroderidae</taxon>
        <taxon>Heteroderinae</taxon>
        <taxon>Heterodera</taxon>
    </lineage>
</organism>
<name>A0ABD2IAH8_HETSC</name>
<evidence type="ECO:0000313" key="2">
    <source>
        <dbReference type="EMBL" id="KAL3074957.1"/>
    </source>
</evidence>
<evidence type="ECO:0000313" key="3">
    <source>
        <dbReference type="Proteomes" id="UP001620645"/>
    </source>
</evidence>
<keyword evidence="1" id="KW-1133">Transmembrane helix</keyword>
<feature type="transmembrane region" description="Helical" evidence="1">
    <location>
        <begin position="129"/>
        <end position="150"/>
    </location>
</feature>
<proteinExistence type="predicted"/>
<evidence type="ECO:0000256" key="1">
    <source>
        <dbReference type="SAM" id="Phobius"/>
    </source>
</evidence>
<keyword evidence="1" id="KW-0812">Transmembrane</keyword>
<gene>
    <name evidence="2" type="ORF">niasHS_014402</name>
</gene>
<protein>
    <recommendedName>
        <fullName evidence="4">Transmembrane protein</fullName>
    </recommendedName>
</protein>
<keyword evidence="3" id="KW-1185">Reference proteome</keyword>
<dbReference type="EMBL" id="JBICCN010000356">
    <property type="protein sequence ID" value="KAL3074957.1"/>
    <property type="molecule type" value="Genomic_DNA"/>
</dbReference>
<reference evidence="2 3" key="1">
    <citation type="submission" date="2024-10" db="EMBL/GenBank/DDBJ databases">
        <authorList>
            <person name="Kim D."/>
        </authorList>
    </citation>
    <scope>NUCLEOTIDE SEQUENCE [LARGE SCALE GENOMIC DNA]</scope>
    <source>
        <strain evidence="2">Taebaek</strain>
    </source>
</reference>
<evidence type="ECO:0008006" key="4">
    <source>
        <dbReference type="Google" id="ProtNLM"/>
    </source>
</evidence>
<comment type="caution">
    <text evidence="2">The sequence shown here is derived from an EMBL/GenBank/DDBJ whole genome shotgun (WGS) entry which is preliminary data.</text>
</comment>
<sequence length="155" mass="17666">MNTLANRCSFSNLSSFSRSVHIFATGKDLQKFNPMKMPSEFKSAVGRRQLSVQSNSISRETSNLKSVDELYTEADLQSVRKAYEEKLKKTAADLEALDKQLVLWKYASRSLADLQRARKADKQKQKEKVLTVLFYGYLVIALSIIAYSVIRMITM</sequence>
<dbReference type="Proteomes" id="UP001620645">
    <property type="component" value="Unassembled WGS sequence"/>
</dbReference>
<keyword evidence="1" id="KW-0472">Membrane</keyword>
<accession>A0ABD2IAH8</accession>
<dbReference type="AlphaFoldDB" id="A0ABD2IAH8"/>